<comment type="caution">
    <text evidence="2">The sequence shown here is derived from an EMBL/GenBank/DDBJ whole genome shotgun (WGS) entry which is preliminary data.</text>
</comment>
<dbReference type="Pfam" id="PF10384">
    <property type="entry name" value="Scm3"/>
    <property type="match status" value="1"/>
</dbReference>
<proteinExistence type="predicted"/>
<feature type="compositionally biased region" description="Basic and acidic residues" evidence="1">
    <location>
        <begin position="42"/>
        <end position="52"/>
    </location>
</feature>
<protein>
    <submittedName>
        <fullName evidence="2">Protein SCM3</fullName>
    </submittedName>
</protein>
<feature type="compositionally biased region" description="Acidic residues" evidence="1">
    <location>
        <begin position="175"/>
        <end position="184"/>
    </location>
</feature>
<organism evidence="2 3">
    <name type="scientific">Nakaseomyces bracarensis</name>
    <dbReference type="NCBI Taxonomy" id="273131"/>
    <lineage>
        <taxon>Eukaryota</taxon>
        <taxon>Fungi</taxon>
        <taxon>Dikarya</taxon>
        <taxon>Ascomycota</taxon>
        <taxon>Saccharomycotina</taxon>
        <taxon>Saccharomycetes</taxon>
        <taxon>Saccharomycetales</taxon>
        <taxon>Saccharomycetaceae</taxon>
        <taxon>Nakaseomyces</taxon>
    </lineage>
</organism>
<dbReference type="InterPro" id="IPR018465">
    <property type="entry name" value="Scm3/HJURP"/>
</dbReference>
<sequence>MAKIKDKKKDKKKLKSLHSALKSLLKEEKKNKTGYVRSQTVKGKDKSKKVQSEEEDEEVQYKNGRAYIHSKENQLIPKLTDDEVMEKHKLADEKMKQVWTNIIEKYENVEDQGDVVNLHTGEIVTDNGHVRNLNAKEIESKTRYDSVVKDLLYNEGRDGENHEEKVEHYNQYSIWDEEDDDEDSASFTDQSSS</sequence>
<reference evidence="2 3" key="1">
    <citation type="submission" date="2024-05" db="EMBL/GenBank/DDBJ databases">
        <title>Long read based assembly of the Candida bracarensis genome reveals expanded adhesin content.</title>
        <authorList>
            <person name="Marcet-Houben M."/>
            <person name="Ksiezopolska E."/>
            <person name="Gabaldon T."/>
        </authorList>
    </citation>
    <scope>NUCLEOTIDE SEQUENCE [LARGE SCALE GENOMIC DNA]</scope>
    <source>
        <strain evidence="2 3">CBM6</strain>
    </source>
</reference>
<evidence type="ECO:0000256" key="1">
    <source>
        <dbReference type="SAM" id="MobiDB-lite"/>
    </source>
</evidence>
<dbReference type="Gene3D" id="6.10.250.2010">
    <property type="match status" value="1"/>
</dbReference>
<keyword evidence="3" id="KW-1185">Reference proteome</keyword>
<gene>
    <name evidence="2" type="ORF">RNJ44_04812</name>
</gene>
<feature type="region of interest" description="Disordered" evidence="1">
    <location>
        <begin position="173"/>
        <end position="193"/>
    </location>
</feature>
<dbReference type="Proteomes" id="UP001623330">
    <property type="component" value="Unassembled WGS sequence"/>
</dbReference>
<accession>A0ABR4NW49</accession>
<evidence type="ECO:0000313" key="3">
    <source>
        <dbReference type="Proteomes" id="UP001623330"/>
    </source>
</evidence>
<name>A0ABR4NW49_9SACH</name>
<dbReference type="EMBL" id="JBEVYD010000005">
    <property type="protein sequence ID" value="KAL3232896.1"/>
    <property type="molecule type" value="Genomic_DNA"/>
</dbReference>
<evidence type="ECO:0000313" key="2">
    <source>
        <dbReference type="EMBL" id="KAL3232896.1"/>
    </source>
</evidence>
<feature type="compositionally biased region" description="Basic residues" evidence="1">
    <location>
        <begin position="1"/>
        <end position="16"/>
    </location>
</feature>
<feature type="region of interest" description="Disordered" evidence="1">
    <location>
        <begin position="1"/>
        <end position="65"/>
    </location>
</feature>